<dbReference type="RefSeq" id="WP_009144128.1">
    <property type="nucleotide sequence ID" value="NZ_GL831062.1"/>
</dbReference>
<keyword evidence="2" id="KW-0347">Helicase</keyword>
<dbReference type="GO" id="GO:0004386">
    <property type="term" value="F:helicase activity"/>
    <property type="evidence" value="ECO:0007669"/>
    <property type="project" value="UniProtKB-KW"/>
</dbReference>
<feature type="domain" description="Helicase ATP-binding" evidence="3">
    <location>
        <begin position="883"/>
        <end position="1041"/>
    </location>
</feature>
<dbReference type="CDD" id="cd18793">
    <property type="entry name" value="SF2_C_SNF"/>
    <property type="match status" value="1"/>
</dbReference>
<dbReference type="GO" id="GO:0016787">
    <property type="term" value="F:hydrolase activity"/>
    <property type="evidence" value="ECO:0007669"/>
    <property type="project" value="UniProtKB-KW"/>
</dbReference>
<dbReference type="eggNOG" id="COG0553">
    <property type="taxonomic scope" value="Bacteria"/>
</dbReference>
<accession>E8LMJ0</accession>
<dbReference type="PANTHER" id="PTHR45629:SF7">
    <property type="entry name" value="DNA EXCISION REPAIR PROTEIN ERCC-6-RELATED"/>
    <property type="match status" value="1"/>
</dbReference>
<dbReference type="InterPro" id="IPR000330">
    <property type="entry name" value="SNF2_N"/>
</dbReference>
<dbReference type="PROSITE" id="PS51192">
    <property type="entry name" value="HELICASE_ATP_BIND_1"/>
    <property type="match status" value="1"/>
</dbReference>
<proteinExistence type="predicted"/>
<dbReference type="InterPro" id="IPR049730">
    <property type="entry name" value="SNF2/RAD54-like_C"/>
</dbReference>
<dbReference type="GO" id="GO:0005524">
    <property type="term" value="F:ATP binding"/>
    <property type="evidence" value="ECO:0007669"/>
    <property type="project" value="InterPro"/>
</dbReference>
<dbReference type="InterPro" id="IPR022138">
    <property type="entry name" value="DUF3670"/>
</dbReference>
<evidence type="ECO:0000256" key="2">
    <source>
        <dbReference type="ARBA" id="ARBA00022806"/>
    </source>
</evidence>
<dbReference type="SMART" id="SM00490">
    <property type="entry name" value="HELICc"/>
    <property type="match status" value="1"/>
</dbReference>
<dbReference type="Proteomes" id="UP000018458">
    <property type="component" value="Unassembled WGS sequence"/>
</dbReference>
<dbReference type="OrthoDB" id="9772064at2"/>
<organism evidence="5 6">
    <name type="scientific">Succinatimonas hippei (strain DSM 22608 / JCM 16073 / KCTC 15190 / YIT 12066)</name>
    <dbReference type="NCBI Taxonomy" id="762983"/>
    <lineage>
        <taxon>Bacteria</taxon>
        <taxon>Pseudomonadati</taxon>
        <taxon>Pseudomonadota</taxon>
        <taxon>Gammaproteobacteria</taxon>
        <taxon>Aeromonadales</taxon>
        <taxon>Succinivibrionaceae</taxon>
        <taxon>Succinatimonas</taxon>
    </lineage>
</organism>
<comment type="caution">
    <text evidence="5">The sequence shown here is derived from an EMBL/GenBank/DDBJ whole genome shotgun (WGS) entry which is preliminary data.</text>
</comment>
<dbReference type="SUPFAM" id="SSF52540">
    <property type="entry name" value="P-loop containing nucleoside triphosphate hydrolases"/>
    <property type="match status" value="2"/>
</dbReference>
<keyword evidence="1" id="KW-0378">Hydrolase</keyword>
<reference evidence="5 6" key="1">
    <citation type="submission" date="2011-01" db="EMBL/GenBank/DDBJ databases">
        <authorList>
            <person name="Weinstock G."/>
            <person name="Sodergren E."/>
            <person name="Clifton S."/>
            <person name="Fulton L."/>
            <person name="Fulton B."/>
            <person name="Courtney L."/>
            <person name="Fronick C."/>
            <person name="Harrison M."/>
            <person name="Strong C."/>
            <person name="Farmer C."/>
            <person name="Delahaunty K."/>
            <person name="Markovic C."/>
            <person name="Hall O."/>
            <person name="Minx P."/>
            <person name="Tomlinson C."/>
            <person name="Mitreva M."/>
            <person name="Hou S."/>
            <person name="Chen J."/>
            <person name="Wollam A."/>
            <person name="Pepin K.H."/>
            <person name="Johnson M."/>
            <person name="Bhonagiri V."/>
            <person name="Zhang X."/>
            <person name="Suruliraj S."/>
            <person name="Warren W."/>
            <person name="Chinwalla A."/>
            <person name="Mardis E.R."/>
            <person name="Wilson R.K."/>
        </authorList>
    </citation>
    <scope>NUCLEOTIDE SEQUENCE [LARGE SCALE GENOMIC DNA]</scope>
    <source>
        <strain evidence="6">DSM 22608 / JCM 16073 / KCTC 15190 / YIT 12066</strain>
    </source>
</reference>
<dbReference type="EMBL" id="AEVO01000137">
    <property type="protein sequence ID" value="EFY06282.1"/>
    <property type="molecule type" value="Genomic_DNA"/>
</dbReference>
<keyword evidence="2" id="KW-0547">Nucleotide-binding</keyword>
<dbReference type="Pfam" id="PF00271">
    <property type="entry name" value="Helicase_C"/>
    <property type="match status" value="1"/>
</dbReference>
<dbReference type="InterPro" id="IPR001650">
    <property type="entry name" value="Helicase_C-like"/>
</dbReference>
<evidence type="ECO:0000259" key="4">
    <source>
        <dbReference type="PROSITE" id="PS51194"/>
    </source>
</evidence>
<dbReference type="Pfam" id="PF00176">
    <property type="entry name" value="SNF2-rel_dom"/>
    <property type="match status" value="1"/>
</dbReference>
<name>E8LMJ0_SUCHY</name>
<evidence type="ECO:0000313" key="6">
    <source>
        <dbReference type="Proteomes" id="UP000018458"/>
    </source>
</evidence>
<dbReference type="Pfam" id="PF12419">
    <property type="entry name" value="DUF3670"/>
    <property type="match status" value="1"/>
</dbReference>
<dbReference type="HOGENOM" id="CLU_000315_21_8_6"/>
<dbReference type="Gene3D" id="3.40.50.300">
    <property type="entry name" value="P-loop containing nucleotide triphosphate hydrolases"/>
    <property type="match status" value="1"/>
</dbReference>
<evidence type="ECO:0000259" key="3">
    <source>
        <dbReference type="PROSITE" id="PS51192"/>
    </source>
</evidence>
<dbReference type="InterPro" id="IPR027417">
    <property type="entry name" value="P-loop_NTPase"/>
</dbReference>
<dbReference type="InterPro" id="IPR014001">
    <property type="entry name" value="Helicase_ATP-bd"/>
</dbReference>
<feature type="domain" description="Helicase C-terminal" evidence="4">
    <location>
        <begin position="1167"/>
        <end position="1323"/>
    </location>
</feature>
<dbReference type="STRING" id="762983.HMPREF9444_01980"/>
<keyword evidence="2" id="KW-0067">ATP-binding</keyword>
<evidence type="ECO:0000256" key="1">
    <source>
        <dbReference type="ARBA" id="ARBA00022801"/>
    </source>
</evidence>
<dbReference type="GO" id="GO:0015616">
    <property type="term" value="F:DNA translocase activity"/>
    <property type="evidence" value="ECO:0007669"/>
    <property type="project" value="TreeGrafter"/>
</dbReference>
<dbReference type="InterPro" id="IPR038718">
    <property type="entry name" value="SNF2-like_sf"/>
</dbReference>
<dbReference type="Gene3D" id="3.40.50.10810">
    <property type="entry name" value="Tandem AAA-ATPase domain"/>
    <property type="match status" value="1"/>
</dbReference>
<dbReference type="SMART" id="SM00487">
    <property type="entry name" value="DEXDc"/>
    <property type="match status" value="1"/>
</dbReference>
<dbReference type="InterPro" id="IPR050496">
    <property type="entry name" value="SNF2_RAD54_helicase_repair"/>
</dbReference>
<protein>
    <submittedName>
        <fullName evidence="5">SNF2 family N-terminal domain protein</fullName>
    </submittedName>
</protein>
<keyword evidence="6" id="KW-1185">Reference proteome</keyword>
<dbReference type="PANTHER" id="PTHR45629">
    <property type="entry name" value="SNF2/RAD54 FAMILY MEMBER"/>
    <property type="match status" value="1"/>
</dbReference>
<evidence type="ECO:0000313" key="5">
    <source>
        <dbReference type="EMBL" id="EFY06282.1"/>
    </source>
</evidence>
<gene>
    <name evidence="5" type="ORF">HMPREF9444_01980</name>
</gene>
<dbReference type="PROSITE" id="PS51194">
    <property type="entry name" value="HELICASE_CTER"/>
    <property type="match status" value="1"/>
</dbReference>
<sequence length="1337" mass="153161">MKSAQLHPYVKDLASALSLGFIDIMNIENKNDIHTDDPEYENLMLLSGLQNYDEFINKTTKVTGYKDVTEIMSNGAFKLTLKKNSRHGWWLRNENFKISLSRKIPLKERNKIKNAISSNIVLMTNLSKNTCDLSKIPEFTEFFQKYKPHSIADFTFKSGSNNYEIIEDNDLSSIKVYSHKTQFLIRRFIEELQDNEILLLNFFGIKLDSFSDIIQDEDNILLRTIALSSWYELTNTNTVISLSRNKLRPIQEKTHDLEYLKKLTFLDLKENYKNQILEFLPAEAEKDPKKDFKGNLSKLYDIAKTLASDKDYYLWQGPDEIIKFYGKNLPHLFINKNGRLDLKNIYSFKNNVPGDVSTDKLSLTCSKDEAIIKIPENKTVAVRALDGHCHEFCDFHVSGNNNSHNQYYDFDLNCTVYLDRITMDLSQIMSIKDEKQIAKASEPIQALYYTFMVAKGLVQRGAFIPQFCIGVHDYYFYPDSFKMSRWIPAIIFPEIKLLVKKVGSCLRSLHLNEFLNHKNYYSYLYVADNLEIGCAFLSMFIHDMLSYMWKENIVHLTKFNHYFISPLFLMIKRADFWITDNNIYDLTRNQIEKRELGFASLPEYFAPLFSLQNFPGQLTPVIKIEEAAENDAYEAKLLFKEFDAQSLSQSESSYITYPELNAYFKGTENAISRDFLICISKLNAIRQTFPFIEDLLTSTEGSYNISAEDLPLFIFETAFKLQNLGFEVLMTKSLSSIMRPKSRLKLNLAKSWNTSQGFFSLIELMKFNWQLSIGDKEITEKDFKKLLSSAGKIINFKNNLVYLTKEDAENLKAQLESKKKQSLSRPLLIAAALSGKYEDEDVIFSTDLKEALQKIMQDSIIEIPQNITASLRPYQERGFNWLMHNLKMGMGSIIADDMGLGKTVQVITALQQLKNDNELNQQKVLIVVPTTLLINWQHELNKFAPELCYKIIYGSNKDLTDGSTDILLTTYSFLVHNQAVFENLPLRVLVIDEAQAIKNHNTQASKALRKIQAKSVIAMTGTPVENHLMEYWSIMDVVNPGLLGSATTFKNDFAIPIEKDRNLDAANLLKTAVSPFVLRRLKTDKNIISDLPDKLSSNQYCYLSPIQSALYQAKLDESLNKLSSDVKSKMINVITTINALKQICDSPAVYDEGNSHNKPEDSGKSVAVLDLLENILDQGKKTIIFTQYLKMGYLLKQYIKDKFAIDADFLTGETTLKERQNMIDSFQNDPDKSILILSLKAGGSGINLTAASVVIHFDLWWNPAVENQATDRAYRIGQNKTVQVYRMLCSGTLEENIDATLSMKKELNELTVKENERWLGELSSDELKQLLSLSGNN</sequence>